<proteinExistence type="predicted"/>
<dbReference type="GO" id="GO:0016740">
    <property type="term" value="F:transferase activity"/>
    <property type="evidence" value="ECO:0007669"/>
    <property type="project" value="UniProtKB-KW"/>
</dbReference>
<feature type="domain" description="Glycosyltransferase 2-like" evidence="1">
    <location>
        <begin position="19"/>
        <end position="137"/>
    </location>
</feature>
<keyword evidence="3" id="KW-1185">Reference proteome</keyword>
<dbReference type="KEGG" id="ngf:FRF71_09545"/>
<name>A0A5B8S4E5_9SPHN</name>
<dbReference type="SUPFAM" id="SSF53448">
    <property type="entry name" value="Nucleotide-diphospho-sugar transferases"/>
    <property type="match status" value="1"/>
</dbReference>
<dbReference type="InterPro" id="IPR029044">
    <property type="entry name" value="Nucleotide-diphossugar_trans"/>
</dbReference>
<dbReference type="Proteomes" id="UP000321172">
    <property type="component" value="Chromosome"/>
</dbReference>
<dbReference type="InterPro" id="IPR001173">
    <property type="entry name" value="Glyco_trans_2-like"/>
</dbReference>
<accession>A0A5B8S4E5</accession>
<dbReference type="AlphaFoldDB" id="A0A5B8S4E5"/>
<evidence type="ECO:0000259" key="1">
    <source>
        <dbReference type="Pfam" id="PF00535"/>
    </source>
</evidence>
<gene>
    <name evidence="2" type="ORF">FRF71_09545</name>
</gene>
<evidence type="ECO:0000313" key="3">
    <source>
        <dbReference type="Proteomes" id="UP000321172"/>
    </source>
</evidence>
<dbReference type="CDD" id="cd00761">
    <property type="entry name" value="Glyco_tranf_GTA_type"/>
    <property type="match status" value="1"/>
</dbReference>
<protein>
    <submittedName>
        <fullName evidence="2">Glycosyltransferase family 2 protein</fullName>
    </submittedName>
</protein>
<dbReference type="EMBL" id="CP042345">
    <property type="protein sequence ID" value="QEA16361.1"/>
    <property type="molecule type" value="Genomic_DNA"/>
</dbReference>
<dbReference type="OrthoDB" id="9813349at2"/>
<dbReference type="PANTHER" id="PTHR43685:SF2">
    <property type="entry name" value="GLYCOSYLTRANSFERASE 2-LIKE DOMAIN-CONTAINING PROTEIN"/>
    <property type="match status" value="1"/>
</dbReference>
<organism evidence="2 3">
    <name type="scientific">Novosphingobium ginsenosidimutans</name>
    <dbReference type="NCBI Taxonomy" id="1176536"/>
    <lineage>
        <taxon>Bacteria</taxon>
        <taxon>Pseudomonadati</taxon>
        <taxon>Pseudomonadota</taxon>
        <taxon>Alphaproteobacteria</taxon>
        <taxon>Sphingomonadales</taxon>
        <taxon>Sphingomonadaceae</taxon>
        <taxon>Novosphingobium</taxon>
    </lineage>
</organism>
<dbReference type="Gene3D" id="3.90.550.10">
    <property type="entry name" value="Spore Coat Polysaccharide Biosynthesis Protein SpsA, Chain A"/>
    <property type="match status" value="1"/>
</dbReference>
<reference evidence="2 3" key="1">
    <citation type="journal article" date="2013" name="J. Microbiol. Biotechnol.">
        <title>Novosphingobium ginsenosidimutans sp. nov., with the ability to convert ginsenoside.</title>
        <authorList>
            <person name="Kim J.K."/>
            <person name="He D."/>
            <person name="Liu Q.M."/>
            <person name="Park H.Y."/>
            <person name="Jung M.S."/>
            <person name="Yoon M.H."/>
            <person name="Kim S.C."/>
            <person name="Im W.T."/>
        </authorList>
    </citation>
    <scope>NUCLEOTIDE SEQUENCE [LARGE SCALE GENOMIC DNA]</scope>
    <source>
        <strain evidence="2 3">FW-6</strain>
    </source>
</reference>
<dbReference type="PANTHER" id="PTHR43685">
    <property type="entry name" value="GLYCOSYLTRANSFERASE"/>
    <property type="match status" value="1"/>
</dbReference>
<sequence length="340" mass="36952">MAESVAAPDSLNPAPRVAVIVPAYGVAHLLGEALASVQAQSFADWECVVIDDGAPDDVAGAVAPFLSDPRIRFLKTDNGGVSLARNRAIASCTAPLLTLLDGDDLLRPDYLATMVPLMEADAGITIATCNARIFGAVADERCCFARPQPEGTLRNALDRSFGIYIGSTFRRADWNRVGGFDSAFGVCEDFEMWVRLLMRGGRAHYVDRVLGDYRVRAGSASADAGRMLLGNLKVYEKTARALPQQAPEQALLAELIATTREAIAFEHAIDRVVDGDTRGGLADLARLRQRVAGPVWRASFALWRIAPALARPMLRWRRHRHSRGYEPTGLARLLTKRTAA</sequence>
<dbReference type="InterPro" id="IPR050834">
    <property type="entry name" value="Glycosyltransf_2"/>
</dbReference>
<keyword evidence="2" id="KW-0808">Transferase</keyword>
<dbReference type="Pfam" id="PF00535">
    <property type="entry name" value="Glycos_transf_2"/>
    <property type="match status" value="1"/>
</dbReference>
<evidence type="ECO:0000313" key="2">
    <source>
        <dbReference type="EMBL" id="QEA16361.1"/>
    </source>
</evidence>